<comment type="caution">
    <text evidence="1">The sequence shown here is derived from an EMBL/GenBank/DDBJ whole genome shotgun (WGS) entry which is preliminary data.</text>
</comment>
<evidence type="ECO:0000313" key="2">
    <source>
        <dbReference type="Proteomes" id="UP000242188"/>
    </source>
</evidence>
<dbReference type="AlphaFoldDB" id="A0A210PJL1"/>
<protein>
    <submittedName>
        <fullName evidence="1">Uncharacterized protein</fullName>
    </submittedName>
</protein>
<dbReference type="Proteomes" id="UP000242188">
    <property type="component" value="Unassembled WGS sequence"/>
</dbReference>
<gene>
    <name evidence="1" type="ORF">KP79_PYT09335</name>
</gene>
<name>A0A210PJL1_MIZYE</name>
<organism evidence="1 2">
    <name type="scientific">Mizuhopecten yessoensis</name>
    <name type="common">Japanese scallop</name>
    <name type="synonym">Patinopecten yessoensis</name>
    <dbReference type="NCBI Taxonomy" id="6573"/>
    <lineage>
        <taxon>Eukaryota</taxon>
        <taxon>Metazoa</taxon>
        <taxon>Spiralia</taxon>
        <taxon>Lophotrochozoa</taxon>
        <taxon>Mollusca</taxon>
        <taxon>Bivalvia</taxon>
        <taxon>Autobranchia</taxon>
        <taxon>Pteriomorphia</taxon>
        <taxon>Pectinida</taxon>
        <taxon>Pectinoidea</taxon>
        <taxon>Pectinidae</taxon>
        <taxon>Mizuhopecten</taxon>
    </lineage>
</organism>
<proteinExistence type="predicted"/>
<keyword evidence="2" id="KW-1185">Reference proteome</keyword>
<dbReference type="EMBL" id="NEDP02076511">
    <property type="protein sequence ID" value="OWF36669.1"/>
    <property type="molecule type" value="Genomic_DNA"/>
</dbReference>
<evidence type="ECO:0000313" key="1">
    <source>
        <dbReference type="EMBL" id="OWF36669.1"/>
    </source>
</evidence>
<accession>A0A210PJL1</accession>
<sequence length="85" mass="9777">MKNQPNGLTTTRVDSTYSSADYLIKGTENEADINTLKLIYFRVNDICIGCDLKHWKLHKRWTCCTDQTGSQLTFMELVTAHHINN</sequence>
<reference evidence="1 2" key="1">
    <citation type="journal article" date="2017" name="Nat. Ecol. Evol.">
        <title>Scallop genome provides insights into evolution of bilaterian karyotype and development.</title>
        <authorList>
            <person name="Wang S."/>
            <person name="Zhang J."/>
            <person name="Jiao W."/>
            <person name="Li J."/>
            <person name="Xun X."/>
            <person name="Sun Y."/>
            <person name="Guo X."/>
            <person name="Huan P."/>
            <person name="Dong B."/>
            <person name="Zhang L."/>
            <person name="Hu X."/>
            <person name="Sun X."/>
            <person name="Wang J."/>
            <person name="Zhao C."/>
            <person name="Wang Y."/>
            <person name="Wang D."/>
            <person name="Huang X."/>
            <person name="Wang R."/>
            <person name="Lv J."/>
            <person name="Li Y."/>
            <person name="Zhang Z."/>
            <person name="Liu B."/>
            <person name="Lu W."/>
            <person name="Hui Y."/>
            <person name="Liang J."/>
            <person name="Zhou Z."/>
            <person name="Hou R."/>
            <person name="Li X."/>
            <person name="Liu Y."/>
            <person name="Li H."/>
            <person name="Ning X."/>
            <person name="Lin Y."/>
            <person name="Zhao L."/>
            <person name="Xing Q."/>
            <person name="Dou J."/>
            <person name="Li Y."/>
            <person name="Mao J."/>
            <person name="Guo H."/>
            <person name="Dou H."/>
            <person name="Li T."/>
            <person name="Mu C."/>
            <person name="Jiang W."/>
            <person name="Fu Q."/>
            <person name="Fu X."/>
            <person name="Miao Y."/>
            <person name="Liu J."/>
            <person name="Yu Q."/>
            <person name="Li R."/>
            <person name="Liao H."/>
            <person name="Li X."/>
            <person name="Kong Y."/>
            <person name="Jiang Z."/>
            <person name="Chourrout D."/>
            <person name="Li R."/>
            <person name="Bao Z."/>
        </authorList>
    </citation>
    <scope>NUCLEOTIDE SEQUENCE [LARGE SCALE GENOMIC DNA]</scope>
    <source>
        <strain evidence="1 2">PY_sf001</strain>
    </source>
</reference>